<feature type="domain" description="ChrR-like cupin" evidence="1">
    <location>
        <begin position="14"/>
        <end position="121"/>
    </location>
</feature>
<sequence>MVLINANLLLRASKNTNSIEYVPSPAKGVYRRMIERDGDEVARATTIVKYDKDVSFPKHVHGGGEEFFVLEDLENEDSGSFIDELMEYKTGYYVRHPINSGHAPYTSKDKGCLLLVKLRQMTDATEPVVVVDTGIYGESEECKDYDASIQYKKGVWEQQADKGRSIMHLFTNESTKERVTLEKWDSGFSTEHFGEDGEELFVLKGSFVETRKNDEGTYKQNFWLRTPNTDLSQIVKRHTSEGCIVFRKTGHLNFE</sequence>
<comment type="caution">
    <text evidence="2">The sequence shown here is derived from an EMBL/GenBank/DDBJ whole genome shotgun (WGS) entry which is preliminary data.</text>
</comment>
<dbReference type="Pfam" id="PF12973">
    <property type="entry name" value="Cupin_7"/>
    <property type="match status" value="2"/>
</dbReference>
<dbReference type="InterPro" id="IPR011051">
    <property type="entry name" value="RmlC_Cupin_sf"/>
</dbReference>
<accession>A0AAW2ZFZ7</accession>
<organism evidence="2 3">
    <name type="scientific">Acrasis kona</name>
    <dbReference type="NCBI Taxonomy" id="1008807"/>
    <lineage>
        <taxon>Eukaryota</taxon>
        <taxon>Discoba</taxon>
        <taxon>Heterolobosea</taxon>
        <taxon>Tetramitia</taxon>
        <taxon>Eutetramitia</taxon>
        <taxon>Acrasidae</taxon>
        <taxon>Acrasis</taxon>
    </lineage>
</organism>
<proteinExistence type="predicted"/>
<evidence type="ECO:0000259" key="1">
    <source>
        <dbReference type="Pfam" id="PF12973"/>
    </source>
</evidence>
<dbReference type="CDD" id="cd20303">
    <property type="entry name" value="cupin_ChrR_1"/>
    <property type="match status" value="1"/>
</dbReference>
<reference evidence="2 3" key="1">
    <citation type="submission" date="2024-03" db="EMBL/GenBank/DDBJ databases">
        <title>The Acrasis kona genome and developmental transcriptomes reveal deep origins of eukaryotic multicellular pathways.</title>
        <authorList>
            <person name="Sheikh S."/>
            <person name="Fu C.-J."/>
            <person name="Brown M.W."/>
            <person name="Baldauf S.L."/>
        </authorList>
    </citation>
    <scope>NUCLEOTIDE SEQUENCE [LARGE SCALE GENOMIC DNA]</scope>
    <source>
        <strain evidence="2 3">ATCC MYA-3509</strain>
    </source>
</reference>
<dbReference type="AlphaFoldDB" id="A0AAW2ZFZ7"/>
<evidence type="ECO:0000313" key="2">
    <source>
        <dbReference type="EMBL" id="KAL0488247.1"/>
    </source>
</evidence>
<gene>
    <name evidence="2" type="ORF">AKO1_008905</name>
</gene>
<dbReference type="Proteomes" id="UP001431209">
    <property type="component" value="Unassembled WGS sequence"/>
</dbReference>
<dbReference type="InterPro" id="IPR025979">
    <property type="entry name" value="ChrR-like_cupin_dom"/>
</dbReference>
<protein>
    <submittedName>
        <fullName evidence="2">Aspartate carbamoyltransferase</fullName>
    </submittedName>
</protein>
<dbReference type="InterPro" id="IPR014710">
    <property type="entry name" value="RmlC-like_jellyroll"/>
</dbReference>
<dbReference type="EMBL" id="JAOPGA020001418">
    <property type="protein sequence ID" value="KAL0488247.1"/>
    <property type="molecule type" value="Genomic_DNA"/>
</dbReference>
<keyword evidence="3" id="KW-1185">Reference proteome</keyword>
<dbReference type="Gene3D" id="2.60.120.10">
    <property type="entry name" value="Jelly Rolls"/>
    <property type="match status" value="1"/>
</dbReference>
<evidence type="ECO:0000313" key="3">
    <source>
        <dbReference type="Proteomes" id="UP001431209"/>
    </source>
</evidence>
<dbReference type="SUPFAM" id="SSF51182">
    <property type="entry name" value="RmlC-like cupins"/>
    <property type="match status" value="2"/>
</dbReference>
<name>A0AAW2ZFZ7_9EUKA</name>
<feature type="domain" description="ChrR-like cupin" evidence="1">
    <location>
        <begin position="147"/>
        <end position="252"/>
    </location>
</feature>